<dbReference type="InterPro" id="IPR036907">
    <property type="entry name" value="5'-Nucleotdase_C_sf"/>
</dbReference>
<dbReference type="InterPro" id="IPR014485">
    <property type="entry name" value="Pesterase_C1039"/>
</dbReference>
<dbReference type="InterPro" id="IPR041823">
    <property type="entry name" value="YHR202W_N"/>
</dbReference>
<dbReference type="InterPro" id="IPR029052">
    <property type="entry name" value="Metallo-depent_PP-like"/>
</dbReference>
<organism evidence="4 5">
    <name type="scientific">Sporormia fimetaria CBS 119925</name>
    <dbReference type="NCBI Taxonomy" id="1340428"/>
    <lineage>
        <taxon>Eukaryota</taxon>
        <taxon>Fungi</taxon>
        <taxon>Dikarya</taxon>
        <taxon>Ascomycota</taxon>
        <taxon>Pezizomycotina</taxon>
        <taxon>Dothideomycetes</taxon>
        <taxon>Pleosporomycetidae</taxon>
        <taxon>Pleosporales</taxon>
        <taxon>Sporormiaceae</taxon>
        <taxon>Sporormia</taxon>
    </lineage>
</organism>
<evidence type="ECO:0000256" key="1">
    <source>
        <dbReference type="SAM" id="SignalP"/>
    </source>
</evidence>
<accession>A0A6A6V7S5</accession>
<dbReference type="PANTHER" id="PTHR11575">
    <property type="entry name" value="5'-NUCLEOTIDASE-RELATED"/>
    <property type="match status" value="1"/>
</dbReference>
<dbReference type="Pfam" id="PF21953">
    <property type="entry name" value="NadN_nucleosid_C"/>
    <property type="match status" value="1"/>
</dbReference>
<protein>
    <submittedName>
        <fullName evidence="4">Ser/Thr protein phosphatase-like protein family</fullName>
    </submittedName>
</protein>
<keyword evidence="1" id="KW-0732">Signal</keyword>
<feature type="domain" description="Putative 5'-nucleotidase C-terminal" evidence="3">
    <location>
        <begin position="366"/>
        <end position="582"/>
    </location>
</feature>
<dbReference type="Proteomes" id="UP000799440">
    <property type="component" value="Unassembled WGS sequence"/>
</dbReference>
<dbReference type="OrthoDB" id="7722975at2759"/>
<dbReference type="EMBL" id="MU006577">
    <property type="protein sequence ID" value="KAF2746565.1"/>
    <property type="molecule type" value="Genomic_DNA"/>
</dbReference>
<feature type="domain" description="Calcineurin-like phosphoesterase" evidence="2">
    <location>
        <begin position="39"/>
        <end position="263"/>
    </location>
</feature>
<evidence type="ECO:0000259" key="3">
    <source>
        <dbReference type="Pfam" id="PF21953"/>
    </source>
</evidence>
<dbReference type="Gene3D" id="3.90.780.10">
    <property type="entry name" value="5'-Nucleotidase, C-terminal domain"/>
    <property type="match status" value="2"/>
</dbReference>
<feature type="signal peptide" evidence="1">
    <location>
        <begin position="1"/>
        <end position="17"/>
    </location>
</feature>
<reference evidence="4" key="1">
    <citation type="journal article" date="2020" name="Stud. Mycol.">
        <title>101 Dothideomycetes genomes: a test case for predicting lifestyles and emergence of pathogens.</title>
        <authorList>
            <person name="Haridas S."/>
            <person name="Albert R."/>
            <person name="Binder M."/>
            <person name="Bloem J."/>
            <person name="Labutti K."/>
            <person name="Salamov A."/>
            <person name="Andreopoulos B."/>
            <person name="Baker S."/>
            <person name="Barry K."/>
            <person name="Bills G."/>
            <person name="Bluhm B."/>
            <person name="Cannon C."/>
            <person name="Castanera R."/>
            <person name="Culley D."/>
            <person name="Daum C."/>
            <person name="Ezra D."/>
            <person name="Gonzalez J."/>
            <person name="Henrissat B."/>
            <person name="Kuo A."/>
            <person name="Liang C."/>
            <person name="Lipzen A."/>
            <person name="Lutzoni F."/>
            <person name="Magnuson J."/>
            <person name="Mondo S."/>
            <person name="Nolan M."/>
            <person name="Ohm R."/>
            <person name="Pangilinan J."/>
            <person name="Park H.-J."/>
            <person name="Ramirez L."/>
            <person name="Alfaro M."/>
            <person name="Sun H."/>
            <person name="Tritt A."/>
            <person name="Yoshinaga Y."/>
            <person name="Zwiers L.-H."/>
            <person name="Turgeon B."/>
            <person name="Goodwin S."/>
            <person name="Spatafora J."/>
            <person name="Crous P."/>
            <person name="Grigoriev I."/>
        </authorList>
    </citation>
    <scope>NUCLEOTIDE SEQUENCE</scope>
    <source>
        <strain evidence="4">CBS 119925</strain>
    </source>
</reference>
<dbReference type="GO" id="GO:0005576">
    <property type="term" value="C:extracellular region"/>
    <property type="evidence" value="ECO:0007669"/>
    <property type="project" value="UniProtKB-ARBA"/>
</dbReference>
<evidence type="ECO:0000313" key="5">
    <source>
        <dbReference type="Proteomes" id="UP000799440"/>
    </source>
</evidence>
<dbReference type="InterPro" id="IPR004843">
    <property type="entry name" value="Calcineurin-like_PHP"/>
</dbReference>
<feature type="chain" id="PRO_5025424957" evidence="1">
    <location>
        <begin position="18"/>
        <end position="626"/>
    </location>
</feature>
<sequence length="626" mass="70571">MMKIALTGLAFLGPALCAQPSAPSPIPAPLRPLPWGQLNFLHTTDIHGWWGGHLQEPSYSADWGDYISFAKHLRDRADAEGRDLLLIDTGDRIEGNAIYDSSKPRGKFTYEIAKEQHIDLICSGNHELYKQESADGEFYHTVPDFSPNYIASNLDIYNPKTARLEALAPRFKKFTTENQGIRILAFGFLFDFTGNANNTVIHKVKDTVQEGWFQHAIQDKELDLIVVIGHVDVRSDEYATLYATIRAAQPDIPIQFFGGHRHIRDYRIFDDKSVAIASGRYMETIGFMSINGLNTRSSSHHPRKSQEPKPTFSRLYIDNNLYSLHHHSAKNLTTFPTPNGLNVTTQINSARHSLHLNRLYGCAPRDLWVNRAPYPHPSSIFSWLSDSMLPDTVKTSSRVQESGKSAIAIINTGGIRFDIFKGAFTKDTAFLVSPFTSRLRYVKDVPSQVAVRVLPLLNHGEPMMKEQGIDLAPPEVVARKLRRQFFPELLRPAFSKLESNAQAQLALSATEHHNLIPGYTTHDDAGTDGDDTIHSPIDFFEVPNCIQAVVSQGDSKSDLAEDASLPTHIDIVYNEFIEKWVLMALRYLGESYKLEDTEEYFPGKSFTQLMVEWVEKYWGVDGEECE</sequence>
<dbReference type="CDD" id="cd07407">
    <property type="entry name" value="MPP_YHR202W_N"/>
    <property type="match status" value="1"/>
</dbReference>
<dbReference type="SUPFAM" id="SSF56300">
    <property type="entry name" value="Metallo-dependent phosphatases"/>
    <property type="match status" value="1"/>
</dbReference>
<dbReference type="Gene3D" id="3.60.21.10">
    <property type="match status" value="1"/>
</dbReference>
<proteinExistence type="predicted"/>
<gene>
    <name evidence="4" type="ORF">M011DRAFT_445507</name>
</gene>
<dbReference type="PANTHER" id="PTHR11575:SF43">
    <property type="entry name" value="SER_THR PROTEIN PHOSPHATASE FAMILY (AFU_ORTHOLOGUE AFUA_3G04160)"/>
    <property type="match status" value="1"/>
</dbReference>
<dbReference type="GO" id="GO:0016787">
    <property type="term" value="F:hydrolase activity"/>
    <property type="evidence" value="ECO:0007669"/>
    <property type="project" value="InterPro"/>
</dbReference>
<dbReference type="PIRSF" id="PIRSF017316">
    <property type="entry name" value="Pesterase_C1039"/>
    <property type="match status" value="1"/>
</dbReference>
<dbReference type="InterPro" id="IPR053828">
    <property type="entry name" value="Nucleosidase_C"/>
</dbReference>
<dbReference type="AlphaFoldDB" id="A0A6A6V7S5"/>
<evidence type="ECO:0000259" key="2">
    <source>
        <dbReference type="Pfam" id="PF00149"/>
    </source>
</evidence>
<name>A0A6A6V7S5_9PLEO</name>
<dbReference type="GO" id="GO:0005829">
    <property type="term" value="C:cytosol"/>
    <property type="evidence" value="ECO:0007669"/>
    <property type="project" value="TreeGrafter"/>
</dbReference>
<dbReference type="InterPro" id="IPR006179">
    <property type="entry name" value="5_nucleotidase/apyrase"/>
</dbReference>
<evidence type="ECO:0000313" key="4">
    <source>
        <dbReference type="EMBL" id="KAF2746565.1"/>
    </source>
</evidence>
<dbReference type="GO" id="GO:0009166">
    <property type="term" value="P:nucleotide catabolic process"/>
    <property type="evidence" value="ECO:0007669"/>
    <property type="project" value="InterPro"/>
</dbReference>
<dbReference type="FunFam" id="3.60.21.10:FF:000043">
    <property type="entry name" value="Ser/Thr protein phosphatase family"/>
    <property type="match status" value="1"/>
</dbReference>
<keyword evidence="5" id="KW-1185">Reference proteome</keyword>
<dbReference type="Pfam" id="PF00149">
    <property type="entry name" value="Metallophos"/>
    <property type="match status" value="1"/>
</dbReference>
<dbReference type="SUPFAM" id="SSF55816">
    <property type="entry name" value="5'-nucleotidase (syn. UDP-sugar hydrolase), C-terminal domain"/>
    <property type="match status" value="1"/>
</dbReference>